<feature type="chain" id="PRO_5047443672" description="MPT63-like domain-containing protein" evidence="1">
    <location>
        <begin position="28"/>
        <end position="229"/>
    </location>
</feature>
<proteinExistence type="predicted"/>
<name>A0ABR2YFF1_9CHLO</name>
<organism evidence="2 3">
    <name type="scientific">Coccomyxa subellipsoidea</name>
    <dbReference type="NCBI Taxonomy" id="248742"/>
    <lineage>
        <taxon>Eukaryota</taxon>
        <taxon>Viridiplantae</taxon>
        <taxon>Chlorophyta</taxon>
        <taxon>core chlorophytes</taxon>
        <taxon>Trebouxiophyceae</taxon>
        <taxon>Trebouxiophyceae incertae sedis</taxon>
        <taxon>Coccomyxaceae</taxon>
        <taxon>Coccomyxa</taxon>
    </lineage>
</organism>
<sequence>MQPKGNTMSTVVVLAALIAISSQGVAASRSLQQAPAPAPAAPTPIDGVLALTAGQAAFVNSTALVLSDIANTTSYVKFPPTPKAGAVSQTYLVSASMADGAGKWAGNPQAALSGSYNGNASTVLLQLDAPKYDSMMNTITFSYTVLPVNGTTLPGTGGTVNGVVSSSNGAEGSGASVLPYVTPGSTKFLNASLAVDVAGILNYVAPPPSAEKAGLIRIPLGFSGWGYWG</sequence>
<evidence type="ECO:0008006" key="4">
    <source>
        <dbReference type="Google" id="ProtNLM"/>
    </source>
</evidence>
<evidence type="ECO:0000313" key="3">
    <source>
        <dbReference type="Proteomes" id="UP001491310"/>
    </source>
</evidence>
<accession>A0ABR2YFF1</accession>
<keyword evidence="1" id="KW-0732">Signal</keyword>
<reference evidence="2 3" key="1">
    <citation type="journal article" date="2024" name="Nat. Commun.">
        <title>Phylogenomics reveals the evolutionary origins of lichenization in chlorophyte algae.</title>
        <authorList>
            <person name="Puginier C."/>
            <person name="Libourel C."/>
            <person name="Otte J."/>
            <person name="Skaloud P."/>
            <person name="Haon M."/>
            <person name="Grisel S."/>
            <person name="Petersen M."/>
            <person name="Berrin J.G."/>
            <person name="Delaux P.M."/>
            <person name="Dal Grande F."/>
            <person name="Keller J."/>
        </authorList>
    </citation>
    <scope>NUCLEOTIDE SEQUENCE [LARGE SCALE GENOMIC DNA]</scope>
    <source>
        <strain evidence="2 3">SAG 216-7</strain>
    </source>
</reference>
<evidence type="ECO:0000256" key="1">
    <source>
        <dbReference type="SAM" id="SignalP"/>
    </source>
</evidence>
<protein>
    <recommendedName>
        <fullName evidence="4">MPT63-like domain-containing protein</fullName>
    </recommendedName>
</protein>
<evidence type="ECO:0000313" key="2">
    <source>
        <dbReference type="EMBL" id="KAK9904203.1"/>
    </source>
</evidence>
<gene>
    <name evidence="2" type="ORF">WJX75_006720</name>
</gene>
<dbReference type="Proteomes" id="UP001491310">
    <property type="component" value="Unassembled WGS sequence"/>
</dbReference>
<keyword evidence="3" id="KW-1185">Reference proteome</keyword>
<comment type="caution">
    <text evidence="2">The sequence shown here is derived from an EMBL/GenBank/DDBJ whole genome shotgun (WGS) entry which is preliminary data.</text>
</comment>
<dbReference type="EMBL" id="JALJOT010000013">
    <property type="protein sequence ID" value="KAK9904203.1"/>
    <property type="molecule type" value="Genomic_DNA"/>
</dbReference>
<feature type="signal peptide" evidence="1">
    <location>
        <begin position="1"/>
        <end position="27"/>
    </location>
</feature>